<protein>
    <recommendedName>
        <fullName evidence="6">E2F transcription factor CC-MB domain-containing protein</fullName>
    </recommendedName>
</protein>
<dbReference type="GO" id="GO:0046983">
    <property type="term" value="F:protein dimerization activity"/>
    <property type="evidence" value="ECO:0007669"/>
    <property type="project" value="InterPro"/>
</dbReference>
<comment type="caution">
    <text evidence="7">The sequence shown here is derived from an EMBL/GenBank/DDBJ whole genome shotgun (WGS) entry which is preliminary data.</text>
</comment>
<keyword evidence="8" id="KW-1185">Reference proteome</keyword>
<dbReference type="PANTHER" id="PTHR12081">
    <property type="entry name" value="TRANSCRIPTION FACTOR E2F"/>
    <property type="match status" value="1"/>
</dbReference>
<evidence type="ECO:0000313" key="8">
    <source>
        <dbReference type="Proteomes" id="UP001460270"/>
    </source>
</evidence>
<evidence type="ECO:0000313" key="7">
    <source>
        <dbReference type="EMBL" id="KAK7898401.1"/>
    </source>
</evidence>
<feature type="domain" description="E2F transcription factor CC-MB" evidence="6">
    <location>
        <begin position="14"/>
        <end position="103"/>
    </location>
</feature>
<reference evidence="8" key="1">
    <citation type="submission" date="2024-04" db="EMBL/GenBank/DDBJ databases">
        <title>Salinicola lusitanus LLJ914,a marine bacterium isolated from the Okinawa Trough.</title>
        <authorList>
            <person name="Li J."/>
        </authorList>
    </citation>
    <scope>NUCLEOTIDE SEQUENCE [LARGE SCALE GENOMIC DNA]</scope>
</reference>
<evidence type="ECO:0000259" key="6">
    <source>
        <dbReference type="Pfam" id="PF16421"/>
    </source>
</evidence>
<dbReference type="Pfam" id="PF16421">
    <property type="entry name" value="E2F_CC-MB"/>
    <property type="match status" value="1"/>
</dbReference>
<proteinExistence type="inferred from homology"/>
<dbReference type="GO" id="GO:0000981">
    <property type="term" value="F:DNA-binding transcription factor activity, RNA polymerase II-specific"/>
    <property type="evidence" value="ECO:0007669"/>
    <property type="project" value="TreeGrafter"/>
</dbReference>
<evidence type="ECO:0000256" key="4">
    <source>
        <dbReference type="ARBA" id="ARBA00023163"/>
    </source>
</evidence>
<dbReference type="GO" id="GO:0090575">
    <property type="term" value="C:RNA polymerase II transcription regulator complex"/>
    <property type="evidence" value="ECO:0007669"/>
    <property type="project" value="TreeGrafter"/>
</dbReference>
<name>A0AAW0NKM0_9GOBI</name>
<dbReference type="InterPro" id="IPR037241">
    <property type="entry name" value="E2F-DP_heterodim"/>
</dbReference>
<evidence type="ECO:0000256" key="1">
    <source>
        <dbReference type="ARBA" id="ARBA00010940"/>
    </source>
</evidence>
<dbReference type="EMBL" id="JBBPFD010000014">
    <property type="protein sequence ID" value="KAK7898401.1"/>
    <property type="molecule type" value="Genomic_DNA"/>
</dbReference>
<keyword evidence="2" id="KW-0805">Transcription regulation</keyword>
<dbReference type="AlphaFoldDB" id="A0AAW0NKM0"/>
<evidence type="ECO:0000256" key="2">
    <source>
        <dbReference type="ARBA" id="ARBA00023015"/>
    </source>
</evidence>
<dbReference type="Proteomes" id="UP001460270">
    <property type="component" value="Unassembled WGS sequence"/>
</dbReference>
<sequence length="191" mass="21562">MVQWVGWPEDSLDNGLKRLVTKEKCLDDSIQNAKQNIQEMHWNYSNNRFAYLTYKDIQSLPIFEDQAVFVIKAPPETKLEVAHPKEVFQIHINSTTGPVEVLVATDNSAILPRRSQRPKFADGDYSDAPLRGLSTTSCNDDIIDNAKSKTSTDSPPESAPHLSQPLNPEPIPILHLLRTFRTLLFPSAPLW</sequence>
<organism evidence="7 8">
    <name type="scientific">Mugilogobius chulae</name>
    <name type="common">yellowstripe goby</name>
    <dbReference type="NCBI Taxonomy" id="88201"/>
    <lineage>
        <taxon>Eukaryota</taxon>
        <taxon>Metazoa</taxon>
        <taxon>Chordata</taxon>
        <taxon>Craniata</taxon>
        <taxon>Vertebrata</taxon>
        <taxon>Euteleostomi</taxon>
        <taxon>Actinopterygii</taxon>
        <taxon>Neopterygii</taxon>
        <taxon>Teleostei</taxon>
        <taxon>Neoteleostei</taxon>
        <taxon>Acanthomorphata</taxon>
        <taxon>Gobiaria</taxon>
        <taxon>Gobiiformes</taxon>
        <taxon>Gobioidei</taxon>
        <taxon>Gobiidae</taxon>
        <taxon>Gobionellinae</taxon>
        <taxon>Mugilogobius</taxon>
    </lineage>
</organism>
<dbReference type="SUPFAM" id="SSF144074">
    <property type="entry name" value="E2F-DP heterodimerization region"/>
    <property type="match status" value="1"/>
</dbReference>
<keyword evidence="3" id="KW-0238">DNA-binding</keyword>
<dbReference type="InterPro" id="IPR015633">
    <property type="entry name" value="E2F"/>
</dbReference>
<dbReference type="Gene3D" id="6.10.250.540">
    <property type="match status" value="1"/>
</dbReference>
<feature type="region of interest" description="Disordered" evidence="5">
    <location>
        <begin position="114"/>
        <end position="166"/>
    </location>
</feature>
<dbReference type="InterPro" id="IPR032198">
    <property type="entry name" value="E2F_CC-MB"/>
</dbReference>
<comment type="similarity">
    <text evidence="1">Belongs to the E2F/DP family.</text>
</comment>
<evidence type="ECO:0000256" key="5">
    <source>
        <dbReference type="SAM" id="MobiDB-lite"/>
    </source>
</evidence>
<accession>A0AAW0NKM0</accession>
<gene>
    <name evidence="7" type="ORF">WMY93_019254</name>
</gene>
<dbReference type="CDD" id="cd14660">
    <property type="entry name" value="E2F_DD"/>
    <property type="match status" value="1"/>
</dbReference>
<evidence type="ECO:0000256" key="3">
    <source>
        <dbReference type="ARBA" id="ARBA00023125"/>
    </source>
</evidence>
<dbReference type="GO" id="GO:0000978">
    <property type="term" value="F:RNA polymerase II cis-regulatory region sequence-specific DNA binding"/>
    <property type="evidence" value="ECO:0007669"/>
    <property type="project" value="InterPro"/>
</dbReference>
<keyword evidence="4" id="KW-0804">Transcription</keyword>
<dbReference type="PANTHER" id="PTHR12081:SF18">
    <property type="entry name" value="TRANSCRIPTION FACTOR E2F2-RELATED"/>
    <property type="match status" value="1"/>
</dbReference>